<keyword evidence="5 8" id="KW-0812">Transmembrane</keyword>
<evidence type="ECO:0000256" key="5">
    <source>
        <dbReference type="ARBA" id="ARBA00022692"/>
    </source>
</evidence>
<keyword evidence="7 8" id="KW-0472">Membrane</keyword>
<feature type="transmembrane region" description="Helical" evidence="8">
    <location>
        <begin position="345"/>
        <end position="364"/>
    </location>
</feature>
<evidence type="ECO:0000313" key="10">
    <source>
        <dbReference type="EMBL" id="AGK99120.1"/>
    </source>
</evidence>
<accession>R4KHM7</accession>
<evidence type="ECO:0000259" key="9">
    <source>
        <dbReference type="Pfam" id="PF13231"/>
    </source>
</evidence>
<evidence type="ECO:0000313" key="11">
    <source>
        <dbReference type="Proteomes" id="UP000013523"/>
    </source>
</evidence>
<dbReference type="Pfam" id="PF13231">
    <property type="entry name" value="PMT_2"/>
    <property type="match status" value="1"/>
</dbReference>
<keyword evidence="4" id="KW-0808">Transferase</keyword>
<keyword evidence="2" id="KW-1003">Cell membrane</keyword>
<dbReference type="Proteomes" id="UP000013523">
    <property type="component" value="Chromosome"/>
</dbReference>
<dbReference type="STRING" id="86416.Clopa_4408"/>
<dbReference type="AlphaFoldDB" id="R4KHM7"/>
<feature type="transmembrane region" description="Helical" evidence="8">
    <location>
        <begin position="74"/>
        <end position="92"/>
    </location>
</feature>
<dbReference type="RefSeq" id="WP_015617392.1">
    <property type="nucleotide sequence ID" value="NC_021182.1"/>
</dbReference>
<dbReference type="KEGG" id="cpas:Clopa_4408"/>
<feature type="transmembrane region" description="Helical" evidence="8">
    <location>
        <begin position="371"/>
        <end position="389"/>
    </location>
</feature>
<evidence type="ECO:0000256" key="8">
    <source>
        <dbReference type="SAM" id="Phobius"/>
    </source>
</evidence>
<dbReference type="OrthoDB" id="136232at2"/>
<keyword evidence="3" id="KW-0328">Glycosyltransferase</keyword>
<feature type="domain" description="Glycosyltransferase RgtA/B/C/D-like" evidence="9">
    <location>
        <begin position="79"/>
        <end position="235"/>
    </location>
</feature>
<dbReference type="GO" id="GO:0016763">
    <property type="term" value="F:pentosyltransferase activity"/>
    <property type="evidence" value="ECO:0007669"/>
    <property type="project" value="TreeGrafter"/>
</dbReference>
<evidence type="ECO:0000256" key="2">
    <source>
        <dbReference type="ARBA" id="ARBA00022475"/>
    </source>
</evidence>
<comment type="subcellular location">
    <subcellularLocation>
        <location evidence="1">Cell membrane</location>
        <topology evidence="1">Multi-pass membrane protein</topology>
    </subcellularLocation>
</comment>
<keyword evidence="11" id="KW-1185">Reference proteome</keyword>
<name>R4KHM7_CLOPA</name>
<dbReference type="InterPro" id="IPR050297">
    <property type="entry name" value="LipidA_mod_glycosyltrf_83"/>
</dbReference>
<dbReference type="EMBL" id="CP003261">
    <property type="protein sequence ID" value="AGK99120.1"/>
    <property type="molecule type" value="Genomic_DNA"/>
</dbReference>
<gene>
    <name evidence="10" type="ORF">Clopa_4408</name>
</gene>
<feature type="transmembrane region" description="Helical" evidence="8">
    <location>
        <begin position="395"/>
        <end position="415"/>
    </location>
</feature>
<dbReference type="PANTHER" id="PTHR33908:SF11">
    <property type="entry name" value="MEMBRANE PROTEIN"/>
    <property type="match status" value="1"/>
</dbReference>
<proteinExistence type="predicted"/>
<evidence type="ECO:0000256" key="4">
    <source>
        <dbReference type="ARBA" id="ARBA00022679"/>
    </source>
</evidence>
<dbReference type="GO" id="GO:0005886">
    <property type="term" value="C:plasma membrane"/>
    <property type="evidence" value="ECO:0007669"/>
    <property type="project" value="UniProtKB-SubCell"/>
</dbReference>
<dbReference type="PANTHER" id="PTHR33908">
    <property type="entry name" value="MANNOSYLTRANSFERASE YKCB-RELATED"/>
    <property type="match status" value="1"/>
</dbReference>
<organism evidence="10 11">
    <name type="scientific">Clostridium pasteurianum BC1</name>
    <dbReference type="NCBI Taxonomy" id="86416"/>
    <lineage>
        <taxon>Bacteria</taxon>
        <taxon>Bacillati</taxon>
        <taxon>Bacillota</taxon>
        <taxon>Clostridia</taxon>
        <taxon>Eubacteriales</taxon>
        <taxon>Clostridiaceae</taxon>
        <taxon>Clostridium</taxon>
    </lineage>
</organism>
<dbReference type="InterPro" id="IPR038731">
    <property type="entry name" value="RgtA/B/C-like"/>
</dbReference>
<feature type="transmembrane region" description="Helical" evidence="8">
    <location>
        <begin position="12"/>
        <end position="33"/>
    </location>
</feature>
<dbReference type="HOGENOM" id="CLU_048081_1_0_9"/>
<keyword evidence="6 8" id="KW-1133">Transmembrane helix</keyword>
<feature type="transmembrane region" description="Helical" evidence="8">
    <location>
        <begin position="177"/>
        <end position="207"/>
    </location>
</feature>
<evidence type="ECO:0000256" key="7">
    <source>
        <dbReference type="ARBA" id="ARBA00023136"/>
    </source>
</evidence>
<feature type="transmembrane region" description="Helical" evidence="8">
    <location>
        <begin position="153"/>
        <end position="171"/>
    </location>
</feature>
<dbReference type="GO" id="GO:0009103">
    <property type="term" value="P:lipopolysaccharide biosynthetic process"/>
    <property type="evidence" value="ECO:0007669"/>
    <property type="project" value="UniProtKB-ARBA"/>
</dbReference>
<sequence>MFSLKNEKRSIKVLLFLSCLILFSLILISIFYYGNTTLLGNFYEPNNDDVKFIRSAWNLVQTGVYTYHAPPNPTVFMMPGVAYTLAFFMSIFNKFGGLTAFRIAQGVVQILSLLLLFFISRKIFNSKVAIVAVILDLIYIPEIWVPNLILTEIFFKFFVLCLIYFSIYAIDEDKTKFYILGGVALGFAVLFRPTISAYPIVILIMWIIKKLSIKKAVKYTLAVTVVFCIILSPWWIRNYKTFNRFIPFTLATGNPMLQGTFINYDQTTKATDGLDYTHYNTKISTLSEIEKNTLEIDVSKYRLKNLFPKEPLKFIYWYTIGKGSYQVLTPFYWRNIFNIKYEVAGIYHFILLILSFTGMIFYFLRRNKDVLGILPIASVVYFILIYLPFFTMSRYFYPVMPILIMFSAYICVTIFENIPFKEKFLK</sequence>
<protein>
    <recommendedName>
        <fullName evidence="9">Glycosyltransferase RgtA/B/C/D-like domain-containing protein</fullName>
    </recommendedName>
</protein>
<evidence type="ECO:0000256" key="1">
    <source>
        <dbReference type="ARBA" id="ARBA00004651"/>
    </source>
</evidence>
<feature type="transmembrane region" description="Helical" evidence="8">
    <location>
        <begin position="219"/>
        <end position="236"/>
    </location>
</feature>
<dbReference type="eggNOG" id="COG1807">
    <property type="taxonomic scope" value="Bacteria"/>
</dbReference>
<evidence type="ECO:0000256" key="3">
    <source>
        <dbReference type="ARBA" id="ARBA00022676"/>
    </source>
</evidence>
<dbReference type="PATRIC" id="fig|86416.3.peg.4414"/>
<evidence type="ECO:0000256" key="6">
    <source>
        <dbReference type="ARBA" id="ARBA00022989"/>
    </source>
</evidence>
<reference evidence="10 11" key="1">
    <citation type="submission" date="2012-01" db="EMBL/GenBank/DDBJ databases">
        <title>Complete sequence of chromosome of Clostridium pasteurianum BC1.</title>
        <authorList>
            <consortium name="US DOE Joint Genome Institute"/>
            <person name="Lucas S."/>
            <person name="Han J."/>
            <person name="Lapidus A."/>
            <person name="Cheng J.-F."/>
            <person name="Goodwin L."/>
            <person name="Pitluck S."/>
            <person name="Peters L."/>
            <person name="Mikhailova N."/>
            <person name="Teshima H."/>
            <person name="Detter J.C."/>
            <person name="Han C."/>
            <person name="Tapia R."/>
            <person name="Land M."/>
            <person name="Hauser L."/>
            <person name="Kyrpides N."/>
            <person name="Ivanova N."/>
            <person name="Pagani I."/>
            <person name="Dunn J."/>
            <person name="Taghavi S."/>
            <person name="Francis A."/>
            <person name="van der Lelie D."/>
            <person name="Woyke T."/>
        </authorList>
    </citation>
    <scope>NUCLEOTIDE SEQUENCE [LARGE SCALE GENOMIC DNA]</scope>
    <source>
        <strain evidence="10 11">BC1</strain>
    </source>
</reference>